<dbReference type="Gene3D" id="2.30.29.30">
    <property type="entry name" value="Pleckstrin-homology domain (PH domain)/Phosphotyrosine-binding domain (PTB)"/>
    <property type="match status" value="1"/>
</dbReference>
<dbReference type="KEGG" id="xla:108701219"/>
<feature type="compositionally biased region" description="Polar residues" evidence="1">
    <location>
        <begin position="288"/>
        <end position="298"/>
    </location>
</feature>
<dbReference type="Proteomes" id="UP000186698">
    <property type="component" value="Chromosome 9_10L"/>
</dbReference>
<dbReference type="GeneID" id="108701219"/>
<gene>
    <name evidence="3" type="primary">LOC108701219</name>
</gene>
<dbReference type="CDD" id="cd00821">
    <property type="entry name" value="PH"/>
    <property type="match status" value="1"/>
</dbReference>
<feature type="region of interest" description="Disordered" evidence="1">
    <location>
        <begin position="266"/>
        <end position="298"/>
    </location>
</feature>
<dbReference type="PROSITE" id="PS50003">
    <property type="entry name" value="PH_DOMAIN"/>
    <property type="match status" value="1"/>
</dbReference>
<dbReference type="OrthoDB" id="9942268at2759"/>
<dbReference type="Pfam" id="PF00169">
    <property type="entry name" value="PH"/>
    <property type="match status" value="1"/>
</dbReference>
<dbReference type="SMART" id="SM00233">
    <property type="entry name" value="PH"/>
    <property type="match status" value="1"/>
</dbReference>
<dbReference type="OMA" id="CTWFDIP"/>
<accession>A0A1L8EV89</accession>
<dbReference type="AlphaFoldDB" id="A0A1L8EV89"/>
<dbReference type="InterPro" id="IPR001849">
    <property type="entry name" value="PH_domain"/>
</dbReference>
<name>A0A1L8EV89_XENLA</name>
<protein>
    <submittedName>
        <fullName evidence="3">Uncharacterized protein LOC108701219 isoform X1</fullName>
    </submittedName>
</protein>
<evidence type="ECO:0000313" key="3">
    <source>
        <dbReference type="RefSeq" id="XP_018091043.1"/>
    </source>
</evidence>
<proteinExistence type="predicted"/>
<dbReference type="RefSeq" id="XP_018091043.1">
    <property type="nucleotide sequence ID" value="XM_018235554.2"/>
</dbReference>
<dbReference type="SUPFAM" id="SSF50729">
    <property type="entry name" value="PH domain-like"/>
    <property type="match status" value="1"/>
</dbReference>
<keyword evidence="2" id="KW-1185">Reference proteome</keyword>
<evidence type="ECO:0000313" key="2">
    <source>
        <dbReference type="Proteomes" id="UP000186698"/>
    </source>
</evidence>
<evidence type="ECO:0000256" key="1">
    <source>
        <dbReference type="SAM" id="MobiDB-lite"/>
    </source>
</evidence>
<organism evidence="2 3">
    <name type="scientific">Xenopus laevis</name>
    <name type="common">African clawed frog</name>
    <dbReference type="NCBI Taxonomy" id="8355"/>
    <lineage>
        <taxon>Eukaryota</taxon>
        <taxon>Metazoa</taxon>
        <taxon>Chordata</taxon>
        <taxon>Craniata</taxon>
        <taxon>Vertebrata</taxon>
        <taxon>Euteleostomi</taxon>
        <taxon>Amphibia</taxon>
        <taxon>Batrachia</taxon>
        <taxon>Anura</taxon>
        <taxon>Pipoidea</taxon>
        <taxon>Pipidae</taxon>
        <taxon>Xenopodinae</taxon>
        <taxon>Xenopus</taxon>
        <taxon>Xenopus</taxon>
    </lineage>
</organism>
<dbReference type="InterPro" id="IPR011993">
    <property type="entry name" value="PH-like_dom_sf"/>
</dbReference>
<reference evidence="3" key="1">
    <citation type="submission" date="2025-08" db="UniProtKB">
        <authorList>
            <consortium name="RefSeq"/>
        </authorList>
    </citation>
    <scope>IDENTIFICATION</scope>
    <source>
        <strain evidence="3">J_2021</strain>
        <tissue evidence="3">Erythrocytes</tissue>
    </source>
</reference>
<dbReference type="Bgee" id="108701219">
    <property type="expression patterns" value="Expressed in kidney and 11 other cell types or tissues"/>
</dbReference>
<dbReference type="PaxDb" id="8355-A0A1L8EV89"/>
<sequence length="298" mass="33740">MEENVPEAAAVPQILESVKENLCFTGFLRKRKDTMKFTWAKYWFKLQNTTLYFYTSQEAHESSLRGQYYMGSVQSVRRVSVTDVEYPFEIVMKTGKRKILAADTADLRDVWMEFLWKSMQLPGPGRLNSSCTWFDIPSLLERASSTSGEGLQEELRPDSTLCDDVFDESPLLLHSADKGGPCSNSKDTCNKAQLPSATDIKDQNCNIKLSHSSDYCPMSSLFTLDCREVFNTEQMLNPSEHKGIYSSSQPPYPRDEEVTAQQYFLESDSDSDNAYDVPRPVGGKIQEKGTNSCTKIEN</sequence>
<dbReference type="STRING" id="8355.A0A1L8EV89"/>